<name>S0FL84_RUMCE</name>
<keyword evidence="6" id="KW-1185">Reference proteome</keyword>
<keyword evidence="2" id="KW-0238">DNA-binding</keyword>
<dbReference type="AlphaFoldDB" id="S0FL84"/>
<comment type="similarity">
    <text evidence="1">Belongs to the 'phage' integrase family.</text>
</comment>
<dbReference type="InterPro" id="IPR013762">
    <property type="entry name" value="Integrase-like_cat_sf"/>
</dbReference>
<dbReference type="GO" id="GO:0015074">
    <property type="term" value="P:DNA integration"/>
    <property type="evidence" value="ECO:0007669"/>
    <property type="project" value="InterPro"/>
</dbReference>
<organism evidence="5 6">
    <name type="scientific">Ruminiclostridium cellobioparum subsp. termitidis CT1112</name>
    <dbReference type="NCBI Taxonomy" id="1195236"/>
    <lineage>
        <taxon>Bacteria</taxon>
        <taxon>Bacillati</taxon>
        <taxon>Bacillota</taxon>
        <taxon>Clostridia</taxon>
        <taxon>Eubacteriales</taxon>
        <taxon>Oscillospiraceae</taxon>
        <taxon>Ruminiclostridium</taxon>
    </lineage>
</organism>
<dbReference type="eggNOG" id="COG0582">
    <property type="taxonomic scope" value="Bacteria"/>
</dbReference>
<evidence type="ECO:0000256" key="3">
    <source>
        <dbReference type="ARBA" id="ARBA00023172"/>
    </source>
</evidence>
<reference evidence="5 6" key="1">
    <citation type="journal article" date="2013" name="Genome Announc.">
        <title>Draft Genome Sequence of the Cellulolytic, Mesophilic, Anaerobic Bacterium Clostridium termitidis Strain CT1112 (DSM 5398).</title>
        <authorList>
            <person name="Lal S."/>
            <person name="Ramachandran U."/>
            <person name="Zhang X."/>
            <person name="Munir R."/>
            <person name="Sparling R."/>
            <person name="Levin D.B."/>
        </authorList>
    </citation>
    <scope>NUCLEOTIDE SEQUENCE [LARGE SCALE GENOMIC DNA]</scope>
    <source>
        <strain evidence="5 6">CT1112</strain>
    </source>
</reference>
<feature type="domain" description="Tyr recombinase" evidence="4">
    <location>
        <begin position="1"/>
        <end position="167"/>
    </location>
</feature>
<evidence type="ECO:0000313" key="5">
    <source>
        <dbReference type="EMBL" id="EMS69258.1"/>
    </source>
</evidence>
<dbReference type="SUPFAM" id="SSF56349">
    <property type="entry name" value="DNA breaking-rejoining enzymes"/>
    <property type="match status" value="1"/>
</dbReference>
<dbReference type="Gene3D" id="1.10.443.10">
    <property type="entry name" value="Intergrase catalytic core"/>
    <property type="match status" value="1"/>
</dbReference>
<evidence type="ECO:0000256" key="2">
    <source>
        <dbReference type="ARBA" id="ARBA00023125"/>
    </source>
</evidence>
<dbReference type="STRING" id="1195236.CTER_5094"/>
<dbReference type="PANTHER" id="PTHR30349">
    <property type="entry name" value="PHAGE INTEGRASE-RELATED"/>
    <property type="match status" value="1"/>
</dbReference>
<protein>
    <recommendedName>
        <fullName evidence="4">Tyr recombinase domain-containing protein</fullName>
    </recommendedName>
</protein>
<dbReference type="InterPro" id="IPR050090">
    <property type="entry name" value="Tyrosine_recombinase_XerCD"/>
</dbReference>
<comment type="caution">
    <text evidence="5">The sequence shown here is derived from an EMBL/GenBank/DDBJ whole genome shotgun (WGS) entry which is preliminary data.</text>
</comment>
<dbReference type="PATRIC" id="fig|1195236.3.peg.5290"/>
<evidence type="ECO:0000259" key="4">
    <source>
        <dbReference type="PROSITE" id="PS51898"/>
    </source>
</evidence>
<dbReference type="GO" id="GO:0006310">
    <property type="term" value="P:DNA recombination"/>
    <property type="evidence" value="ECO:0007669"/>
    <property type="project" value="UniProtKB-KW"/>
</dbReference>
<keyword evidence="3" id="KW-0233">DNA recombination</keyword>
<dbReference type="EMBL" id="AORV01000069">
    <property type="protein sequence ID" value="EMS69258.1"/>
    <property type="molecule type" value="Genomic_DNA"/>
</dbReference>
<dbReference type="Pfam" id="PF00589">
    <property type="entry name" value="Phage_integrase"/>
    <property type="match status" value="1"/>
</dbReference>
<sequence length="184" mass="21151">MCPYGCGLRIGETLALKMRDVDLIGGTLIMRHTKGDKQRLVPMHPLLTEILERYRLTMGIVGVPDAWLFPVFVKDESMTPKDTQHWFEKILRLAEISSPGRKKHERSPCLHCMRHVFVFKSFAKAEKAGRKIDDSVPYLSIYLGHDSLQETEKYMKFSSELFPVAMELFSDYSADVFPEVAHET</sequence>
<dbReference type="PANTHER" id="PTHR30349:SF41">
    <property type="entry name" value="INTEGRASE_RECOMBINASE PROTEIN MJ0367-RELATED"/>
    <property type="match status" value="1"/>
</dbReference>
<dbReference type="InterPro" id="IPR002104">
    <property type="entry name" value="Integrase_catalytic"/>
</dbReference>
<accession>S0FL84</accession>
<evidence type="ECO:0000256" key="1">
    <source>
        <dbReference type="ARBA" id="ARBA00008857"/>
    </source>
</evidence>
<dbReference type="GO" id="GO:0003677">
    <property type="term" value="F:DNA binding"/>
    <property type="evidence" value="ECO:0007669"/>
    <property type="project" value="UniProtKB-KW"/>
</dbReference>
<dbReference type="Proteomes" id="UP000014155">
    <property type="component" value="Unassembled WGS sequence"/>
</dbReference>
<dbReference type="PROSITE" id="PS51898">
    <property type="entry name" value="TYR_RECOMBINASE"/>
    <property type="match status" value="1"/>
</dbReference>
<dbReference type="InterPro" id="IPR011010">
    <property type="entry name" value="DNA_brk_join_enz"/>
</dbReference>
<proteinExistence type="inferred from homology"/>
<evidence type="ECO:0000313" key="6">
    <source>
        <dbReference type="Proteomes" id="UP000014155"/>
    </source>
</evidence>
<gene>
    <name evidence="5" type="ORF">CTER_5094</name>
</gene>